<evidence type="ECO:0008006" key="5">
    <source>
        <dbReference type="Google" id="ProtNLM"/>
    </source>
</evidence>
<feature type="region of interest" description="Disordered" evidence="1">
    <location>
        <begin position="152"/>
        <end position="182"/>
    </location>
</feature>
<name>A0ABZ1TM72_STRVG</name>
<evidence type="ECO:0000256" key="1">
    <source>
        <dbReference type="SAM" id="MobiDB-lite"/>
    </source>
</evidence>
<keyword evidence="2" id="KW-0732">Signal</keyword>
<dbReference type="Proteomes" id="UP001432039">
    <property type="component" value="Chromosome"/>
</dbReference>
<sequence length="182" mass="19792">MSARPRTALVVRAALVSVLACGALTACGSDEEALRYATDYAGHEPLGVVGYPTSDSLRITQQLVWRLADGKAEEVEALAAEPDDARGDVERTARNWIRSFHEGAKGKVTAEFYDEGSVRQLVVVYFHDTGQTKSFMVRLAGRAGEDGWRVTMREPDPKEASATPDWVPRTPGGLGSRTTPTR</sequence>
<proteinExistence type="predicted"/>
<dbReference type="RefSeq" id="WP_266485556.1">
    <property type="nucleotide sequence ID" value="NZ_CP108052.1"/>
</dbReference>
<dbReference type="PROSITE" id="PS51257">
    <property type="entry name" value="PROKAR_LIPOPROTEIN"/>
    <property type="match status" value="1"/>
</dbReference>
<organism evidence="3 4">
    <name type="scientific">Streptomyces virginiae</name>
    <name type="common">Streptomyces cinnamonensis</name>
    <dbReference type="NCBI Taxonomy" id="1961"/>
    <lineage>
        <taxon>Bacteria</taxon>
        <taxon>Bacillati</taxon>
        <taxon>Actinomycetota</taxon>
        <taxon>Actinomycetes</taxon>
        <taxon>Kitasatosporales</taxon>
        <taxon>Streptomycetaceae</taxon>
        <taxon>Streptomyces</taxon>
    </lineage>
</organism>
<accession>A0ABZ1TM72</accession>
<gene>
    <name evidence="3" type="ORF">OG517_33680</name>
</gene>
<reference evidence="3" key="1">
    <citation type="submission" date="2022-10" db="EMBL/GenBank/DDBJ databases">
        <title>The complete genomes of actinobacterial strains from the NBC collection.</title>
        <authorList>
            <person name="Joergensen T.S."/>
            <person name="Alvarez Arevalo M."/>
            <person name="Sterndorff E.B."/>
            <person name="Faurdal D."/>
            <person name="Vuksanovic O."/>
            <person name="Mourched A.-S."/>
            <person name="Charusanti P."/>
            <person name="Shaw S."/>
            <person name="Blin K."/>
            <person name="Weber T."/>
        </authorList>
    </citation>
    <scope>NUCLEOTIDE SEQUENCE</scope>
    <source>
        <strain evidence="3">NBC_00248</strain>
    </source>
</reference>
<protein>
    <recommendedName>
        <fullName evidence="5">Lipoprotein</fullName>
    </recommendedName>
</protein>
<evidence type="ECO:0000313" key="4">
    <source>
        <dbReference type="Proteomes" id="UP001432039"/>
    </source>
</evidence>
<feature type="chain" id="PRO_5045427786" description="Lipoprotein" evidence="2">
    <location>
        <begin position="29"/>
        <end position="182"/>
    </location>
</feature>
<dbReference type="EMBL" id="CP108090">
    <property type="protein sequence ID" value="WUQ15968.1"/>
    <property type="molecule type" value="Genomic_DNA"/>
</dbReference>
<keyword evidence="4" id="KW-1185">Reference proteome</keyword>
<evidence type="ECO:0000313" key="3">
    <source>
        <dbReference type="EMBL" id="WUQ15968.1"/>
    </source>
</evidence>
<evidence type="ECO:0000256" key="2">
    <source>
        <dbReference type="SAM" id="SignalP"/>
    </source>
</evidence>
<feature type="signal peptide" evidence="2">
    <location>
        <begin position="1"/>
        <end position="28"/>
    </location>
</feature>